<protein>
    <submittedName>
        <fullName evidence="1">ABC transporter, periplasmic substrate-binding protein YnjB</fullName>
    </submittedName>
</protein>
<name>V5WJF1_9SPIO</name>
<dbReference type="NCBIfam" id="NF008633">
    <property type="entry name" value="PRK11622.1"/>
    <property type="match status" value="1"/>
</dbReference>
<proteinExistence type="predicted"/>
<dbReference type="Pfam" id="PF13416">
    <property type="entry name" value="SBP_bac_8"/>
    <property type="match status" value="1"/>
</dbReference>
<dbReference type="STRING" id="1307761.L21SP2_2322"/>
<dbReference type="SUPFAM" id="SSF53850">
    <property type="entry name" value="Periplasmic binding protein-like II"/>
    <property type="match status" value="1"/>
</dbReference>
<dbReference type="AlphaFoldDB" id="V5WJF1"/>
<evidence type="ECO:0000313" key="2">
    <source>
        <dbReference type="Proteomes" id="UP000018680"/>
    </source>
</evidence>
<dbReference type="PANTHER" id="PTHR42779">
    <property type="entry name" value="PROTEIN YNJB"/>
    <property type="match status" value="1"/>
</dbReference>
<dbReference type="PIRSF" id="PIRSF029172">
    <property type="entry name" value="UCP029172_ABC_sbc_YnjB"/>
    <property type="match status" value="1"/>
</dbReference>
<dbReference type="PATRIC" id="fig|1307761.3.peg.2314"/>
<accession>V5WJF1</accession>
<sequence>MKRFRSHQSSTRRSAAGLPAAVLIILVSLIILIAGGCADSTEPEGREPSDAPGSALLENEFEDLLQEARDSTVRFYMWGGSPQVNAWVDGELSEYLMDTYGITLERVPMDAGVFVNRLLSEKEAGREEGIMDLLWINGENFRNAREGDILFGPFTHSIPNHRDLVDPSTTVSDAGFPVDGYEAPYGKAQFVMEYDSAQISDPPDSYAELLEWARENPGLLTYPQPPDFTGSAFIRQAFYELTGGYEQYQEGFDADLFQEKVPALWDYLNALEPYLWREGETYPADLASLDGLFERGEVAFNMTFTQTGAAGKIAQGRYPETVRTFVFENASLANTHYIAIPFNAPNKAGAMAAINGILSPEMQLSKNDPENWGDFTVLDTSRLSEEMRRRFAALDLGEATLDLDVLSSNAVPEIASDYIEALEQGWKEHVLNE</sequence>
<dbReference type="eggNOG" id="COG4134">
    <property type="taxonomic scope" value="Bacteria"/>
</dbReference>
<dbReference type="KEGG" id="slr:L21SP2_2322"/>
<dbReference type="RefSeq" id="WP_024268583.1">
    <property type="nucleotide sequence ID" value="NC_023035.1"/>
</dbReference>
<dbReference type="HOGENOM" id="CLU_045122_0_0_12"/>
<dbReference type="InterPro" id="IPR027020">
    <property type="entry name" value="YnjB"/>
</dbReference>
<organism evidence="1 2">
    <name type="scientific">Salinispira pacifica</name>
    <dbReference type="NCBI Taxonomy" id="1307761"/>
    <lineage>
        <taxon>Bacteria</taxon>
        <taxon>Pseudomonadati</taxon>
        <taxon>Spirochaetota</taxon>
        <taxon>Spirochaetia</taxon>
        <taxon>Spirochaetales</taxon>
        <taxon>Spirochaetaceae</taxon>
        <taxon>Salinispira</taxon>
    </lineage>
</organism>
<dbReference type="PANTHER" id="PTHR42779:SF1">
    <property type="entry name" value="PROTEIN YNJB"/>
    <property type="match status" value="1"/>
</dbReference>
<dbReference type="Proteomes" id="UP000018680">
    <property type="component" value="Chromosome"/>
</dbReference>
<dbReference type="Gene3D" id="3.40.190.10">
    <property type="entry name" value="Periplasmic binding protein-like II"/>
    <property type="match status" value="2"/>
</dbReference>
<gene>
    <name evidence="1" type="ORF">L21SP2_2322</name>
</gene>
<dbReference type="OrthoDB" id="3239593at2"/>
<dbReference type="EMBL" id="CP006939">
    <property type="protein sequence ID" value="AHC15679.1"/>
    <property type="molecule type" value="Genomic_DNA"/>
</dbReference>
<reference evidence="1 2" key="1">
    <citation type="journal article" date="2015" name="Stand. Genomic Sci.">
        <title>Complete genome sequence and description of Salinispira pacifica gen. nov., sp. nov., a novel spirochaete isolated form a hypersaline microbial mat.</title>
        <authorList>
            <person name="Ben Hania W."/>
            <person name="Joseph M."/>
            <person name="Schumann P."/>
            <person name="Bunk B."/>
            <person name="Fiebig A."/>
            <person name="Sproer C."/>
            <person name="Klenk H.P."/>
            <person name="Fardeau M.L."/>
            <person name="Spring S."/>
        </authorList>
    </citation>
    <scope>NUCLEOTIDE SEQUENCE [LARGE SCALE GENOMIC DNA]</scope>
    <source>
        <strain evidence="1 2">L21-RPul-D2</strain>
    </source>
</reference>
<dbReference type="InterPro" id="IPR006059">
    <property type="entry name" value="SBP"/>
</dbReference>
<evidence type="ECO:0000313" key="1">
    <source>
        <dbReference type="EMBL" id="AHC15679.1"/>
    </source>
</evidence>
<keyword evidence="2" id="KW-1185">Reference proteome</keyword>